<gene>
    <name evidence="3" type="ORF">SAMN05421538_105206</name>
</gene>
<name>A0A1G7BTX4_9RHOB</name>
<evidence type="ECO:0000256" key="2">
    <source>
        <dbReference type="SAM" id="MobiDB-lite"/>
    </source>
</evidence>
<proteinExistence type="predicted"/>
<dbReference type="Proteomes" id="UP000199344">
    <property type="component" value="Unassembled WGS sequence"/>
</dbReference>
<organism evidence="3 4">
    <name type="scientific">Paracoccus isoporae</name>
    <dbReference type="NCBI Taxonomy" id="591205"/>
    <lineage>
        <taxon>Bacteria</taxon>
        <taxon>Pseudomonadati</taxon>
        <taxon>Pseudomonadota</taxon>
        <taxon>Alphaproteobacteria</taxon>
        <taxon>Rhodobacterales</taxon>
        <taxon>Paracoccaceae</taxon>
        <taxon>Paracoccus</taxon>
    </lineage>
</organism>
<dbReference type="STRING" id="591205.SAMN05421538_105206"/>
<reference evidence="3 4" key="1">
    <citation type="submission" date="2016-10" db="EMBL/GenBank/DDBJ databases">
        <authorList>
            <person name="de Groot N.N."/>
        </authorList>
    </citation>
    <scope>NUCLEOTIDE SEQUENCE [LARGE SCALE GENOMIC DNA]</scope>
    <source>
        <strain evidence="3 4">DSM 22220</strain>
    </source>
</reference>
<sequence>MTSSKDNDIRNPQSLPSQPPKNDLPSVMDQHLPTQPLGQAAFWAPRHVAASPVLGQVPFLFWLSEVTSARQIVQLGMDDGIAYMALCQAAERLNGNSLCLALDSGEVTLSSGMNYQHITQYTDFSEIVADVDDISSLPEEVDLLVIGAPLERVGWDLLCDEILPKLSGSAVIAVINPKKVLADQVAKRALGEDDWPRLTLRPVVSDGAEVLVMLRGSDQPEQLRRLARQAPDQSSWRTMRQAFNRLGQGLVAIQQSRDLRREKKDMTGRLKENLAEIKSLKSEVKSADAAEKTQHDRQAEMAARLHDLQQVLEEIEASKSDLIAESETLRAQCEAARRDAEEATGALADAKSGADMAKAALEQARTELSEARKSHDERIGDIAALTGKFTAERDAAAAKLAQEHARCAELEVALEAERARRAELESLLSEQEQRLAHTSQVASDMTAHRDALLHSSSWKVTSPLRKATKLLRGR</sequence>
<dbReference type="OrthoDB" id="7210452at2"/>
<feature type="coiled-coil region" evidence="1">
    <location>
        <begin position="263"/>
        <end position="441"/>
    </location>
</feature>
<keyword evidence="4" id="KW-1185">Reference proteome</keyword>
<protein>
    <submittedName>
        <fullName evidence="3">Uncharacterized protein</fullName>
    </submittedName>
</protein>
<evidence type="ECO:0000313" key="4">
    <source>
        <dbReference type="Proteomes" id="UP000199344"/>
    </source>
</evidence>
<dbReference type="AlphaFoldDB" id="A0A1G7BTX4"/>
<feature type="region of interest" description="Disordered" evidence="2">
    <location>
        <begin position="1"/>
        <end position="30"/>
    </location>
</feature>
<accession>A0A1G7BTX4</accession>
<dbReference type="EMBL" id="FNAH01000005">
    <property type="protein sequence ID" value="SDE30558.1"/>
    <property type="molecule type" value="Genomic_DNA"/>
</dbReference>
<keyword evidence="1" id="KW-0175">Coiled coil</keyword>
<evidence type="ECO:0000313" key="3">
    <source>
        <dbReference type="EMBL" id="SDE30558.1"/>
    </source>
</evidence>
<dbReference type="RefSeq" id="WP_090523600.1">
    <property type="nucleotide sequence ID" value="NZ_FNAH01000005.1"/>
</dbReference>
<evidence type="ECO:0000256" key="1">
    <source>
        <dbReference type="SAM" id="Coils"/>
    </source>
</evidence>